<reference evidence="2 3" key="1">
    <citation type="submission" date="2024-05" db="EMBL/GenBank/DDBJ databases">
        <title>Genetic variation in Jamaican populations of the coffee berry borer (Hypothenemus hampei).</title>
        <authorList>
            <person name="Errbii M."/>
            <person name="Myrie A."/>
        </authorList>
    </citation>
    <scope>NUCLEOTIDE SEQUENCE [LARGE SCALE GENOMIC DNA]</scope>
    <source>
        <strain evidence="2">JA-Hopewell-2020-01-JO</strain>
        <tissue evidence="2">Whole body</tissue>
    </source>
</reference>
<dbReference type="EMBL" id="JBDJPC010000011">
    <property type="protein sequence ID" value="KAL1489710.1"/>
    <property type="molecule type" value="Genomic_DNA"/>
</dbReference>
<dbReference type="Pfam" id="PF21599">
    <property type="entry name" value="ZSWIM3_N"/>
    <property type="match status" value="1"/>
</dbReference>
<dbReference type="AlphaFoldDB" id="A0ABD1E580"/>
<sequence length="257" mass="29962">MEKVVIGGQFDTYEDFVEALNLYCNANYVNFYKREARTITAARKKTDRFLNPKLKYYQLKYSCIKGGKMFKSTGNGQRHTSTFKDGCDAYITLRAFKCGNKLQIIDMKTEHTHKISKQLFDHLPQQRRLPEDIKSEIAHLTKLKTNRKQIKCYIQEKCNKIILLKDIHNMVKKSKATETPEMMLQSAIKKLQTTYRCLTKSTLLDYCGNHVLEKFEKMYINVYRPDLPLANIFNFLALPVIPEVAVNFLILNGTPHF</sequence>
<keyword evidence="3" id="KW-1185">Reference proteome</keyword>
<dbReference type="PANTHER" id="PTHR31569:SF4">
    <property type="entry name" value="SWIM-TYPE DOMAIN-CONTAINING PROTEIN"/>
    <property type="match status" value="1"/>
</dbReference>
<feature type="domain" description="ZSWIM3 N-terminal" evidence="1">
    <location>
        <begin position="6"/>
        <end position="113"/>
    </location>
</feature>
<comment type="caution">
    <text evidence="2">The sequence shown here is derived from an EMBL/GenBank/DDBJ whole genome shotgun (WGS) entry which is preliminary data.</text>
</comment>
<accession>A0ABD1E580</accession>
<dbReference type="PANTHER" id="PTHR31569">
    <property type="entry name" value="SWIM-TYPE DOMAIN-CONTAINING PROTEIN"/>
    <property type="match status" value="1"/>
</dbReference>
<name>A0ABD1E580_HYPHA</name>
<evidence type="ECO:0000313" key="3">
    <source>
        <dbReference type="Proteomes" id="UP001566132"/>
    </source>
</evidence>
<dbReference type="Proteomes" id="UP001566132">
    <property type="component" value="Unassembled WGS sequence"/>
</dbReference>
<organism evidence="2 3">
    <name type="scientific">Hypothenemus hampei</name>
    <name type="common">Coffee berry borer</name>
    <dbReference type="NCBI Taxonomy" id="57062"/>
    <lineage>
        <taxon>Eukaryota</taxon>
        <taxon>Metazoa</taxon>
        <taxon>Ecdysozoa</taxon>
        <taxon>Arthropoda</taxon>
        <taxon>Hexapoda</taxon>
        <taxon>Insecta</taxon>
        <taxon>Pterygota</taxon>
        <taxon>Neoptera</taxon>
        <taxon>Endopterygota</taxon>
        <taxon>Coleoptera</taxon>
        <taxon>Polyphaga</taxon>
        <taxon>Cucujiformia</taxon>
        <taxon>Curculionidae</taxon>
        <taxon>Scolytinae</taxon>
        <taxon>Hypothenemus</taxon>
    </lineage>
</organism>
<dbReference type="InterPro" id="IPR048325">
    <property type="entry name" value="ZSWIM3_N"/>
</dbReference>
<evidence type="ECO:0000259" key="1">
    <source>
        <dbReference type="Pfam" id="PF21599"/>
    </source>
</evidence>
<proteinExistence type="predicted"/>
<evidence type="ECO:0000313" key="2">
    <source>
        <dbReference type="EMBL" id="KAL1489710.1"/>
    </source>
</evidence>
<gene>
    <name evidence="2" type="ORF">ABEB36_013646</name>
</gene>
<dbReference type="InterPro" id="IPR052579">
    <property type="entry name" value="Zinc_finger_SWIM"/>
</dbReference>
<protein>
    <recommendedName>
        <fullName evidence="1">ZSWIM3 N-terminal domain-containing protein</fullName>
    </recommendedName>
</protein>